<feature type="signal peptide" evidence="1">
    <location>
        <begin position="1"/>
        <end position="21"/>
    </location>
</feature>
<dbReference type="AlphaFoldDB" id="A0A1T5C6A4"/>
<proteinExistence type="predicted"/>
<accession>A0A1T5C6A4</accession>
<dbReference type="Gene3D" id="2.60.120.260">
    <property type="entry name" value="Galactose-binding domain-like"/>
    <property type="match status" value="1"/>
</dbReference>
<name>A0A1T5C6A4_9BACT</name>
<dbReference type="CDD" id="cd01844">
    <property type="entry name" value="SGNH_hydrolase_like_6"/>
    <property type="match status" value="1"/>
</dbReference>
<dbReference type="Pfam" id="PF13472">
    <property type="entry name" value="Lipase_GDSL_2"/>
    <property type="match status" value="1"/>
</dbReference>
<dbReference type="Proteomes" id="UP000190852">
    <property type="component" value="Unassembled WGS sequence"/>
</dbReference>
<evidence type="ECO:0000313" key="6">
    <source>
        <dbReference type="Proteomes" id="UP000190852"/>
    </source>
</evidence>
<dbReference type="InterPro" id="IPR036514">
    <property type="entry name" value="SGNH_hydro_sf"/>
</dbReference>
<dbReference type="PANTHER" id="PTHR30383">
    <property type="entry name" value="THIOESTERASE 1/PROTEASE 1/LYSOPHOSPHOLIPASE L1"/>
    <property type="match status" value="1"/>
</dbReference>
<dbReference type="SUPFAM" id="SSF52266">
    <property type="entry name" value="SGNH hydrolase"/>
    <property type="match status" value="2"/>
</dbReference>
<feature type="domain" description="SGNH hydrolase-type esterase" evidence="2">
    <location>
        <begin position="407"/>
        <end position="572"/>
    </location>
</feature>
<dbReference type="Gene3D" id="3.40.50.1110">
    <property type="entry name" value="SGNH hydrolase"/>
    <property type="match status" value="2"/>
</dbReference>
<keyword evidence="6" id="KW-1185">Reference proteome</keyword>
<dbReference type="EMBL" id="FUYQ01000010">
    <property type="protein sequence ID" value="SKB54935.1"/>
    <property type="molecule type" value="Genomic_DNA"/>
</dbReference>
<dbReference type="InterPro" id="IPR013830">
    <property type="entry name" value="SGNH_hydro"/>
</dbReference>
<organism evidence="5 6">
    <name type="scientific">Parabacteroides chartae</name>
    <dbReference type="NCBI Taxonomy" id="1037355"/>
    <lineage>
        <taxon>Bacteria</taxon>
        <taxon>Pseudomonadati</taxon>
        <taxon>Bacteroidota</taxon>
        <taxon>Bacteroidia</taxon>
        <taxon>Bacteroidales</taxon>
        <taxon>Tannerellaceae</taxon>
        <taxon>Parabacteroides</taxon>
    </lineage>
</organism>
<dbReference type="GO" id="GO:0004622">
    <property type="term" value="F:phosphatidylcholine lysophospholipase activity"/>
    <property type="evidence" value="ECO:0007669"/>
    <property type="project" value="TreeGrafter"/>
</dbReference>
<feature type="domain" description="SGNH hydrolase-type esterase N-terminal" evidence="4">
    <location>
        <begin position="23"/>
        <end position="174"/>
    </location>
</feature>
<sequence>MLNLKITSLFMLCLFLLPANAQLKWFNPMNTDYPVIQNQGWTKEIGNSYARLPQRAKSEVREPLWNLSRNSAGLAIHFYSNANNITIRYKVEGSYSMPHMPNTGVSGIDLYAIDSDGNLKLASGSYKWGDTISFNYKIDAKDKYHNLGFEYRLYLPTYTSVKWLEIGIPENADFEFIPLREELPIVAYGTSITQGACATRPGMAWTNIVSRSLDLPVINLGFSGNGKLEKEVINYINELDAQLYILDCLPNLPGYKEEDVFKKVVDAVKQIRSKHNTPILLTEHAGYSNAGLDTTRLRDYTIPNKASRKAYERLLADGVKDLWYLSNDELNFSMDSWVDYVHPSDLGMQFYADAYNKKIREILKMSKGNLTTTCPVTQRREPGNYEWLKRHREILQMNKANPPKAVVFGNSIMHFWGGEPKGPRSTGKDSWEAYMEPLGFRNFGYGWDRIENVLWRVYHGELDGYKADRILIKIGTNNFGVNSDKEILAGLDFLYTAIRQRQPEATVTVLGILPRRGMEKRVASINKEISKLAKKQGFIYKNVNKDLLLSNGQINESLFGDGLHPNAEGYKIIGKKITE</sequence>
<evidence type="ECO:0000259" key="4">
    <source>
        <dbReference type="Pfam" id="PF14607"/>
    </source>
</evidence>
<feature type="domain" description="SGNH hydrolase-type esterase" evidence="3">
    <location>
        <begin position="184"/>
        <end position="360"/>
    </location>
</feature>
<keyword evidence="1" id="KW-0732">Signal</keyword>
<dbReference type="InterPro" id="IPR032740">
    <property type="entry name" value="GxDLY"/>
</dbReference>
<dbReference type="RefSeq" id="WP_079683287.1">
    <property type="nucleotide sequence ID" value="NZ_FUYQ01000010.1"/>
</dbReference>
<dbReference type="PANTHER" id="PTHR30383:SF5">
    <property type="entry name" value="SGNH HYDROLASE-TYPE ESTERASE DOMAIN-CONTAINING PROTEIN"/>
    <property type="match status" value="1"/>
</dbReference>
<dbReference type="InterPro" id="IPR051532">
    <property type="entry name" value="Ester_Hydrolysis_Enzymes"/>
</dbReference>
<evidence type="ECO:0000259" key="2">
    <source>
        <dbReference type="Pfam" id="PF13472"/>
    </source>
</evidence>
<dbReference type="Pfam" id="PF14606">
    <property type="entry name" value="Lipase_GDSL_3"/>
    <property type="match status" value="1"/>
</dbReference>
<dbReference type="Pfam" id="PF14607">
    <property type="entry name" value="GxDLY"/>
    <property type="match status" value="1"/>
</dbReference>
<evidence type="ECO:0000256" key="1">
    <source>
        <dbReference type="SAM" id="SignalP"/>
    </source>
</evidence>
<protein>
    <submittedName>
        <fullName evidence="5">Lysophospholipase L1</fullName>
    </submittedName>
</protein>
<evidence type="ECO:0000259" key="3">
    <source>
        <dbReference type="Pfam" id="PF14606"/>
    </source>
</evidence>
<evidence type="ECO:0000313" key="5">
    <source>
        <dbReference type="EMBL" id="SKB54935.1"/>
    </source>
</evidence>
<reference evidence="6" key="1">
    <citation type="submission" date="2017-02" db="EMBL/GenBank/DDBJ databases">
        <authorList>
            <person name="Varghese N."/>
            <person name="Submissions S."/>
        </authorList>
    </citation>
    <scope>NUCLEOTIDE SEQUENCE [LARGE SCALE GENOMIC DNA]</scope>
    <source>
        <strain evidence="6">DSM 24967</strain>
    </source>
</reference>
<gene>
    <name evidence="5" type="ORF">SAMN05660349_01721</name>
</gene>
<feature type="chain" id="PRO_5012482168" evidence="1">
    <location>
        <begin position="22"/>
        <end position="579"/>
    </location>
</feature>